<dbReference type="NCBIfam" id="NF041023">
    <property type="entry name" value="PP0621_fam"/>
    <property type="match status" value="1"/>
</dbReference>
<reference evidence="2" key="1">
    <citation type="submission" date="2023-09" db="EMBL/GenBank/DDBJ databases">
        <title>Paucibacter sp. APW11 Genome sequencing and assembly.</title>
        <authorList>
            <person name="Kim I."/>
        </authorList>
    </citation>
    <scope>NUCLEOTIDE SEQUENCE</scope>
    <source>
        <strain evidence="2">APW11</strain>
    </source>
</reference>
<protein>
    <submittedName>
        <fullName evidence="2">PP0621 family protein</fullName>
    </submittedName>
</protein>
<sequence>MKFLLMLLLLALAVFLIGFKRGRDGTPGAGQAGSTGTNKPAQDPTPQAMLRCTECGLHLPAAEALPGRGGQFCSAAHRAAYEARGGERS</sequence>
<organism evidence="2 3">
    <name type="scientific">Roseateles aquae</name>
    <dbReference type="NCBI Taxonomy" id="3077235"/>
    <lineage>
        <taxon>Bacteria</taxon>
        <taxon>Pseudomonadati</taxon>
        <taxon>Pseudomonadota</taxon>
        <taxon>Betaproteobacteria</taxon>
        <taxon>Burkholderiales</taxon>
        <taxon>Sphaerotilaceae</taxon>
        <taxon>Roseateles</taxon>
    </lineage>
</organism>
<comment type="caution">
    <text evidence="2">The sequence shown here is derived from an EMBL/GenBank/DDBJ whole genome shotgun (WGS) entry which is preliminary data.</text>
</comment>
<evidence type="ECO:0000313" key="2">
    <source>
        <dbReference type="EMBL" id="MDT9001150.1"/>
    </source>
</evidence>
<dbReference type="EMBL" id="JAVXZY010000008">
    <property type="protein sequence ID" value="MDT9001150.1"/>
    <property type="molecule type" value="Genomic_DNA"/>
</dbReference>
<evidence type="ECO:0000256" key="1">
    <source>
        <dbReference type="SAM" id="MobiDB-lite"/>
    </source>
</evidence>
<feature type="region of interest" description="Disordered" evidence="1">
    <location>
        <begin position="26"/>
        <end position="47"/>
    </location>
</feature>
<keyword evidence="3" id="KW-1185">Reference proteome</keyword>
<gene>
    <name evidence="2" type="ORF">RQP53_17870</name>
</gene>
<dbReference type="RefSeq" id="WP_315652038.1">
    <property type="nucleotide sequence ID" value="NZ_JAVXZY010000008.1"/>
</dbReference>
<evidence type="ECO:0000313" key="3">
    <source>
        <dbReference type="Proteomes" id="UP001246372"/>
    </source>
</evidence>
<accession>A0ABU3PEZ6</accession>
<name>A0ABU3PEZ6_9BURK</name>
<dbReference type="Proteomes" id="UP001246372">
    <property type="component" value="Unassembled WGS sequence"/>
</dbReference>
<proteinExistence type="predicted"/>
<dbReference type="InterPro" id="IPR049708">
    <property type="entry name" value="PP0621-like"/>
</dbReference>